<feature type="region of interest" description="Disordered" evidence="1">
    <location>
        <begin position="1"/>
        <end position="28"/>
    </location>
</feature>
<reference evidence="2" key="2">
    <citation type="journal article" date="2015" name="Data Brief">
        <title>Shoot transcriptome of the giant reed, Arundo donax.</title>
        <authorList>
            <person name="Barrero R.A."/>
            <person name="Guerrero F.D."/>
            <person name="Moolhuijzen P."/>
            <person name="Goolsby J.A."/>
            <person name="Tidwell J."/>
            <person name="Bellgard S.E."/>
            <person name="Bellgard M.I."/>
        </authorList>
    </citation>
    <scope>NUCLEOTIDE SEQUENCE</scope>
    <source>
        <tissue evidence="2">Shoot tissue taken approximately 20 cm above the soil surface</tissue>
    </source>
</reference>
<evidence type="ECO:0000256" key="1">
    <source>
        <dbReference type="SAM" id="MobiDB-lite"/>
    </source>
</evidence>
<organism evidence="2">
    <name type="scientific">Arundo donax</name>
    <name type="common">Giant reed</name>
    <name type="synonym">Donax arundinaceus</name>
    <dbReference type="NCBI Taxonomy" id="35708"/>
    <lineage>
        <taxon>Eukaryota</taxon>
        <taxon>Viridiplantae</taxon>
        <taxon>Streptophyta</taxon>
        <taxon>Embryophyta</taxon>
        <taxon>Tracheophyta</taxon>
        <taxon>Spermatophyta</taxon>
        <taxon>Magnoliopsida</taxon>
        <taxon>Liliopsida</taxon>
        <taxon>Poales</taxon>
        <taxon>Poaceae</taxon>
        <taxon>PACMAD clade</taxon>
        <taxon>Arundinoideae</taxon>
        <taxon>Arundineae</taxon>
        <taxon>Arundo</taxon>
    </lineage>
</organism>
<protein>
    <submittedName>
        <fullName evidence="2">Uncharacterized protein</fullName>
    </submittedName>
</protein>
<dbReference type="AlphaFoldDB" id="A0A0A9BK00"/>
<accession>A0A0A9BK00</accession>
<proteinExistence type="predicted"/>
<dbReference type="EMBL" id="GBRH01235407">
    <property type="protein sequence ID" value="JAD62488.1"/>
    <property type="molecule type" value="Transcribed_RNA"/>
</dbReference>
<sequence>MITENSLKEQHPNKWALKNNGSSNDKDNHVEKNQAIFCKPIACTLEHYGNRKHLEKLRISQIRSLNYVSSLVTNIWKSHTHVSQCVQIRQKQCSS</sequence>
<evidence type="ECO:0000313" key="2">
    <source>
        <dbReference type="EMBL" id="JAD62488.1"/>
    </source>
</evidence>
<feature type="compositionally biased region" description="Basic and acidic residues" evidence="1">
    <location>
        <begin position="1"/>
        <end position="12"/>
    </location>
</feature>
<name>A0A0A9BK00_ARUDO</name>
<reference evidence="2" key="1">
    <citation type="submission" date="2014-09" db="EMBL/GenBank/DDBJ databases">
        <authorList>
            <person name="Magalhaes I.L.F."/>
            <person name="Oliveira U."/>
            <person name="Santos F.R."/>
            <person name="Vidigal T.H.D.A."/>
            <person name="Brescovit A.D."/>
            <person name="Santos A.J."/>
        </authorList>
    </citation>
    <scope>NUCLEOTIDE SEQUENCE</scope>
    <source>
        <tissue evidence="2">Shoot tissue taken approximately 20 cm above the soil surface</tissue>
    </source>
</reference>